<proteinExistence type="predicted"/>
<sequence length="465" mass="50529">MKFLRLDLLTLLISLFIFNSCKRQDGIGLGIDPTNQINGALVVDSNIIIRTEFDSTAVTSGLAKTPLGNFTDPAFGTTVSNVALGISLPNDAAYTVPAGTLTIDSAVLVLRYANGFYGDSVATRYTANVYQLAEKAGVQTYYNTKRWQVNTGTVWGTKTFTARTHDSVTIANIRTGKVDTIQKVGPQVRIPFSKAFIYNNLFNANGSQLASTLLFQNAVKGLYITLDKGQANNVGGILQLALDSSRLDVFYKTVNGTTIDTATVSLPFVSHSAAITYTYNTTIQALLADKVNSQNTVYLQGLAGLRAKVSFPDLNKFNPDSIVLNRAELVITPQPNSGIPYAPLPKLTMYQLDIAHQRTYIQDASPSDGRNQISAFGGRYDKTKKEYHFLVTAYVQDLIRKKTVDYGTFIAPIDTTEVTTVSGSSVGTTSISPSVQVAARTVAVGSDKSSPYKIKLNIIYTRIRK</sequence>
<evidence type="ECO:0008006" key="3">
    <source>
        <dbReference type="Google" id="ProtNLM"/>
    </source>
</evidence>
<accession>A0A841JNA9</accession>
<dbReference type="AlphaFoldDB" id="A0A841JNA9"/>
<dbReference type="Proteomes" id="UP000548326">
    <property type="component" value="Unassembled WGS sequence"/>
</dbReference>
<name>A0A841JNA9_9SPHI</name>
<evidence type="ECO:0000313" key="2">
    <source>
        <dbReference type="Proteomes" id="UP000548326"/>
    </source>
</evidence>
<dbReference type="RefSeq" id="WP_183588796.1">
    <property type="nucleotide sequence ID" value="NZ_JACHCA010000011.1"/>
</dbReference>
<dbReference type="Pfam" id="PF14092">
    <property type="entry name" value="DUF4270"/>
    <property type="match status" value="1"/>
</dbReference>
<organism evidence="1 2">
    <name type="scientific">Mucilaginibacter lappiensis</name>
    <dbReference type="NCBI Taxonomy" id="354630"/>
    <lineage>
        <taxon>Bacteria</taxon>
        <taxon>Pseudomonadati</taxon>
        <taxon>Bacteroidota</taxon>
        <taxon>Sphingobacteriia</taxon>
        <taxon>Sphingobacteriales</taxon>
        <taxon>Sphingobacteriaceae</taxon>
        <taxon>Mucilaginibacter</taxon>
    </lineage>
</organism>
<dbReference type="EMBL" id="JACHCA010000011">
    <property type="protein sequence ID" value="MBB6129825.1"/>
    <property type="molecule type" value="Genomic_DNA"/>
</dbReference>
<evidence type="ECO:0000313" key="1">
    <source>
        <dbReference type="EMBL" id="MBB6129825.1"/>
    </source>
</evidence>
<comment type="caution">
    <text evidence="1">The sequence shown here is derived from an EMBL/GenBank/DDBJ whole genome shotgun (WGS) entry which is preliminary data.</text>
</comment>
<reference evidence="1 2" key="1">
    <citation type="submission" date="2020-08" db="EMBL/GenBank/DDBJ databases">
        <title>Genomic Encyclopedia of Type Strains, Phase IV (KMG-V): Genome sequencing to study the core and pangenomes of soil and plant-associated prokaryotes.</title>
        <authorList>
            <person name="Whitman W."/>
        </authorList>
    </citation>
    <scope>NUCLEOTIDE SEQUENCE [LARGE SCALE GENOMIC DNA]</scope>
    <source>
        <strain evidence="1 2">MP601</strain>
    </source>
</reference>
<protein>
    <recommendedName>
        <fullName evidence="3">DUF4270 domain-containing protein</fullName>
    </recommendedName>
</protein>
<dbReference type="InterPro" id="IPR025366">
    <property type="entry name" value="DUF4270"/>
</dbReference>
<gene>
    <name evidence="1" type="ORF">HDF22_003957</name>
</gene>